<sequence>MWDEKFLEDLKYSGIPNENTSNRSNKQHRNDYYREYFKDPDKKQRHKRSVYKSHAKHFVKHFATDEDMEELVSIFNTR</sequence>
<accession>A0A8S5LKZ8</accession>
<evidence type="ECO:0000313" key="1">
    <source>
        <dbReference type="EMBL" id="DAD70539.1"/>
    </source>
</evidence>
<organism evidence="1">
    <name type="scientific">Siphoviridae sp. ctcPV5</name>
    <dbReference type="NCBI Taxonomy" id="2827582"/>
    <lineage>
        <taxon>Viruses</taxon>
        <taxon>Duplodnaviria</taxon>
        <taxon>Heunggongvirae</taxon>
        <taxon>Uroviricota</taxon>
        <taxon>Caudoviricetes</taxon>
    </lineage>
</organism>
<dbReference type="EMBL" id="BK015867">
    <property type="protein sequence ID" value="DAD70539.1"/>
    <property type="molecule type" value="Genomic_DNA"/>
</dbReference>
<protein>
    <submittedName>
        <fullName evidence="1">Uncharacterized protein</fullName>
    </submittedName>
</protein>
<reference evidence="1" key="1">
    <citation type="journal article" date="2021" name="Proc. Natl. Acad. Sci. U.S.A.">
        <title>A Catalog of Tens of Thousands of Viruses from Human Metagenomes Reveals Hidden Associations with Chronic Diseases.</title>
        <authorList>
            <person name="Tisza M.J."/>
            <person name="Buck C.B."/>
        </authorList>
    </citation>
    <scope>NUCLEOTIDE SEQUENCE</scope>
    <source>
        <strain evidence="1">CtcPV5</strain>
    </source>
</reference>
<name>A0A8S5LKZ8_9CAUD</name>
<proteinExistence type="predicted"/>